<dbReference type="SUPFAM" id="SSF51735">
    <property type="entry name" value="NAD(P)-binding Rossmann-fold domains"/>
    <property type="match status" value="1"/>
</dbReference>
<comment type="caution">
    <text evidence="5">The sequence shown here is derived from an EMBL/GenBank/DDBJ whole genome shotgun (WGS) entry which is preliminary data.</text>
</comment>
<evidence type="ECO:0008006" key="7">
    <source>
        <dbReference type="Google" id="ProtNLM"/>
    </source>
</evidence>
<reference evidence="6" key="2">
    <citation type="journal article" date="2017" name="J. Anim. Genet.">
        <title>Multiple reference genome sequences of hot pepper reveal the massive evolution of plant disease resistance genes by retroduplication.</title>
        <authorList>
            <person name="Kim S."/>
            <person name="Park J."/>
            <person name="Yeom S.-I."/>
            <person name="Kim Y.-M."/>
            <person name="Seo E."/>
            <person name="Kim K.-T."/>
            <person name="Kim M.-S."/>
            <person name="Lee J.M."/>
            <person name="Cheong K."/>
            <person name="Shin H.-S."/>
            <person name="Kim S.-B."/>
            <person name="Han K."/>
            <person name="Lee J."/>
            <person name="Park M."/>
            <person name="Lee H.-A."/>
            <person name="Lee H.-Y."/>
            <person name="Lee Y."/>
            <person name="Oh S."/>
            <person name="Lee J.H."/>
            <person name="Choi E."/>
            <person name="Choi E."/>
            <person name="Lee S.E."/>
            <person name="Jeon J."/>
            <person name="Kim H."/>
            <person name="Choi G."/>
            <person name="Song H."/>
            <person name="Lee J."/>
            <person name="Lee S.-C."/>
            <person name="Kwon J.-K."/>
            <person name="Lee H.-Y."/>
            <person name="Koo N."/>
            <person name="Hong Y."/>
            <person name="Kim R.W."/>
            <person name="Kang W.-H."/>
            <person name="Huh J.H."/>
            <person name="Kang B.-C."/>
            <person name="Yang T.-J."/>
            <person name="Lee Y.-H."/>
            <person name="Bennetzen J.L."/>
            <person name="Choi D."/>
        </authorList>
    </citation>
    <scope>NUCLEOTIDE SEQUENCE [LARGE SCALE GENOMIC DNA]</scope>
    <source>
        <strain evidence="6">cv. PBC81</strain>
    </source>
</reference>
<evidence type="ECO:0000259" key="4">
    <source>
        <dbReference type="Pfam" id="PF02826"/>
    </source>
</evidence>
<sequence>MYRKTASALKVCKTWVCDTKTLGNTSLELQHRRRHCFSSLSQPGPNASPKVPKMGDNSSSHVTRVLFCGPHFPASHNYTREYLQCYPFVQVDDVPLESVAAVIGDYEICVVKNFRMNSDVLSHAKSMKLIMQFGVGLEGVDINAATKHGIKVARIPGGATGNAASCAEMAIYLILGLLRKQHQLKISVEQKKLGEPIGDNLQGKTVFILGFGNIGIHLAKRLRPFDVKILATKRSWGRLAHDSSKSEAPSVENDCYADLVDERGSHADILKFASKADIVVCCLAMNSETAGIVNNDFISVMRKGAILINISRGGLLDYDAVLTHLKSGHLGGLGIDVAWTEPFDPDDAILKFPDVIITPHVAGVTELSYRYMGKVVGDVALQLHAGEPFTGIEIVN</sequence>
<evidence type="ECO:0000259" key="3">
    <source>
        <dbReference type="Pfam" id="PF00389"/>
    </source>
</evidence>
<dbReference type="OrthoDB" id="9991913at2759"/>
<dbReference type="PANTHER" id="PTHR42938:SF25">
    <property type="entry name" value="D-ISOMER SPECIFIC 2-HYDROXYACID DEHYDROGENASE FAMILY PROTEIN"/>
    <property type="match status" value="1"/>
</dbReference>
<dbReference type="Pfam" id="PF00389">
    <property type="entry name" value="2-Hacid_dh"/>
    <property type="match status" value="1"/>
</dbReference>
<dbReference type="Pfam" id="PF02826">
    <property type="entry name" value="2-Hacid_dh_C"/>
    <property type="match status" value="1"/>
</dbReference>
<dbReference type="AlphaFoldDB" id="A0A2G2WY10"/>
<dbReference type="InterPro" id="IPR036291">
    <property type="entry name" value="NAD(P)-bd_dom_sf"/>
</dbReference>
<keyword evidence="6" id="KW-1185">Reference proteome</keyword>
<dbReference type="PROSITE" id="PS00671">
    <property type="entry name" value="D_2_HYDROXYACID_DH_3"/>
    <property type="match status" value="1"/>
</dbReference>
<reference evidence="5 6" key="1">
    <citation type="journal article" date="2017" name="Genome Biol.">
        <title>New reference genome sequences of hot pepper reveal the massive evolution of plant disease-resistance genes by retroduplication.</title>
        <authorList>
            <person name="Kim S."/>
            <person name="Park J."/>
            <person name="Yeom S.I."/>
            <person name="Kim Y.M."/>
            <person name="Seo E."/>
            <person name="Kim K.T."/>
            <person name="Kim M.S."/>
            <person name="Lee J.M."/>
            <person name="Cheong K."/>
            <person name="Shin H.S."/>
            <person name="Kim S.B."/>
            <person name="Han K."/>
            <person name="Lee J."/>
            <person name="Park M."/>
            <person name="Lee H.A."/>
            <person name="Lee H.Y."/>
            <person name="Lee Y."/>
            <person name="Oh S."/>
            <person name="Lee J.H."/>
            <person name="Choi E."/>
            <person name="Choi E."/>
            <person name="Lee S.E."/>
            <person name="Jeon J."/>
            <person name="Kim H."/>
            <person name="Choi G."/>
            <person name="Song H."/>
            <person name="Lee J."/>
            <person name="Lee S.C."/>
            <person name="Kwon J.K."/>
            <person name="Lee H.Y."/>
            <person name="Koo N."/>
            <person name="Hong Y."/>
            <person name="Kim R.W."/>
            <person name="Kang W.H."/>
            <person name="Huh J.H."/>
            <person name="Kang B.C."/>
            <person name="Yang T.J."/>
            <person name="Lee Y.H."/>
            <person name="Bennetzen J.L."/>
            <person name="Choi D."/>
        </authorList>
    </citation>
    <scope>NUCLEOTIDE SEQUENCE [LARGE SCALE GENOMIC DNA]</scope>
    <source>
        <strain evidence="6">cv. PBC81</strain>
    </source>
</reference>
<dbReference type="InterPro" id="IPR006139">
    <property type="entry name" value="D-isomer_2_OHA_DH_cat_dom"/>
</dbReference>
<keyword evidence="1 2" id="KW-0560">Oxidoreductase</keyword>
<organism evidence="5 6">
    <name type="scientific">Capsicum baccatum</name>
    <name type="common">Peruvian pepper</name>
    <dbReference type="NCBI Taxonomy" id="33114"/>
    <lineage>
        <taxon>Eukaryota</taxon>
        <taxon>Viridiplantae</taxon>
        <taxon>Streptophyta</taxon>
        <taxon>Embryophyta</taxon>
        <taxon>Tracheophyta</taxon>
        <taxon>Spermatophyta</taxon>
        <taxon>Magnoliopsida</taxon>
        <taxon>eudicotyledons</taxon>
        <taxon>Gunneridae</taxon>
        <taxon>Pentapetalae</taxon>
        <taxon>asterids</taxon>
        <taxon>lamiids</taxon>
        <taxon>Solanales</taxon>
        <taxon>Solanaceae</taxon>
        <taxon>Solanoideae</taxon>
        <taxon>Capsiceae</taxon>
        <taxon>Capsicum</taxon>
    </lineage>
</organism>
<feature type="domain" description="D-isomer specific 2-hydroxyacid dehydrogenase catalytic" evidence="3">
    <location>
        <begin position="76"/>
        <end position="366"/>
    </location>
</feature>
<dbReference type="Gene3D" id="3.40.50.720">
    <property type="entry name" value="NAD(P)-binding Rossmann-like Domain"/>
    <property type="match status" value="2"/>
</dbReference>
<dbReference type="GO" id="GO:0051287">
    <property type="term" value="F:NAD binding"/>
    <property type="evidence" value="ECO:0007669"/>
    <property type="project" value="InterPro"/>
</dbReference>
<dbReference type="PANTHER" id="PTHR42938">
    <property type="entry name" value="FORMATE DEHYDROGENASE 1"/>
    <property type="match status" value="1"/>
</dbReference>
<evidence type="ECO:0000313" key="6">
    <source>
        <dbReference type="Proteomes" id="UP000224567"/>
    </source>
</evidence>
<dbReference type="SUPFAM" id="SSF52283">
    <property type="entry name" value="Formate/glycerate dehydrogenase catalytic domain-like"/>
    <property type="match status" value="1"/>
</dbReference>
<dbReference type="Proteomes" id="UP000224567">
    <property type="component" value="Unassembled WGS sequence"/>
</dbReference>
<proteinExistence type="inferred from homology"/>
<name>A0A2G2WY10_CAPBA</name>
<dbReference type="CDD" id="cd12175">
    <property type="entry name" value="2-Hacid_dh_11"/>
    <property type="match status" value="1"/>
</dbReference>
<dbReference type="GO" id="GO:0004617">
    <property type="term" value="F:phosphoglycerate dehydrogenase activity"/>
    <property type="evidence" value="ECO:0007669"/>
    <property type="project" value="TreeGrafter"/>
</dbReference>
<dbReference type="STRING" id="33114.A0A2G2WY10"/>
<accession>A0A2G2WY10</accession>
<evidence type="ECO:0000256" key="1">
    <source>
        <dbReference type="ARBA" id="ARBA00023002"/>
    </source>
</evidence>
<protein>
    <recommendedName>
        <fullName evidence="7">D-isomer specific 2-hydroxyacid dehydrogenase NAD-binding domain-containing protein</fullName>
    </recommendedName>
</protein>
<dbReference type="InterPro" id="IPR006140">
    <property type="entry name" value="D-isomer_DH_NAD-bd"/>
</dbReference>
<evidence type="ECO:0000313" key="5">
    <source>
        <dbReference type="EMBL" id="PHT50146.1"/>
    </source>
</evidence>
<dbReference type="InterPro" id="IPR029753">
    <property type="entry name" value="D-isomer_DH_CS"/>
</dbReference>
<evidence type="ECO:0000256" key="2">
    <source>
        <dbReference type="RuleBase" id="RU003719"/>
    </source>
</evidence>
<comment type="similarity">
    <text evidence="2">Belongs to the D-isomer specific 2-hydroxyacid dehydrogenase family.</text>
</comment>
<dbReference type="EMBL" id="MLFT02000004">
    <property type="protein sequence ID" value="PHT50146.1"/>
    <property type="molecule type" value="Genomic_DNA"/>
</dbReference>
<feature type="domain" description="D-isomer specific 2-hydroxyacid dehydrogenase NAD-binding" evidence="4">
    <location>
        <begin position="172"/>
        <end position="362"/>
    </location>
</feature>
<gene>
    <name evidence="5" type="ORF">CQW23_09893</name>
</gene>